<dbReference type="HOGENOM" id="CLU_055108_1_1_0"/>
<dbReference type="EMBL" id="CP007139">
    <property type="protein sequence ID" value="AIE86116.1"/>
    <property type="molecule type" value="Genomic_DNA"/>
</dbReference>
<evidence type="ECO:0008006" key="3">
    <source>
        <dbReference type="Google" id="ProtNLM"/>
    </source>
</evidence>
<dbReference type="InterPro" id="IPR036514">
    <property type="entry name" value="SGNH_hydro_sf"/>
</dbReference>
<name>A0A068NRS0_FIMGI</name>
<evidence type="ECO:0000313" key="2">
    <source>
        <dbReference type="Proteomes" id="UP000027982"/>
    </source>
</evidence>
<organism evidence="1 2">
    <name type="scientific">Fimbriimonas ginsengisoli Gsoil 348</name>
    <dbReference type="NCBI Taxonomy" id="661478"/>
    <lineage>
        <taxon>Bacteria</taxon>
        <taxon>Bacillati</taxon>
        <taxon>Armatimonadota</taxon>
        <taxon>Fimbriimonadia</taxon>
        <taxon>Fimbriimonadales</taxon>
        <taxon>Fimbriimonadaceae</taxon>
        <taxon>Fimbriimonas</taxon>
    </lineage>
</organism>
<reference evidence="1 2" key="1">
    <citation type="journal article" date="2014" name="PLoS ONE">
        <title>The first complete genome sequence of the class fimbriimonadia in the phylum armatimonadetes.</title>
        <authorList>
            <person name="Hu Z.Y."/>
            <person name="Wang Y.Z."/>
            <person name="Im W.T."/>
            <person name="Wang S.Y."/>
            <person name="Zhao G.P."/>
            <person name="Zheng H.J."/>
            <person name="Quan Z.X."/>
        </authorList>
    </citation>
    <scope>NUCLEOTIDE SEQUENCE [LARGE SCALE GENOMIC DNA]</scope>
    <source>
        <strain evidence="1">Gsoil 348</strain>
    </source>
</reference>
<gene>
    <name evidence="1" type="ORF">OP10G_2748</name>
</gene>
<dbReference type="OrthoDB" id="9792428at2"/>
<dbReference type="Proteomes" id="UP000027982">
    <property type="component" value="Chromosome"/>
</dbReference>
<dbReference type="AlphaFoldDB" id="A0A068NRS0"/>
<dbReference type="RefSeq" id="WP_025225340.1">
    <property type="nucleotide sequence ID" value="NZ_CP007139.1"/>
</dbReference>
<evidence type="ECO:0000313" key="1">
    <source>
        <dbReference type="EMBL" id="AIE86116.1"/>
    </source>
</evidence>
<dbReference type="eggNOG" id="COG2755">
    <property type="taxonomic scope" value="Bacteria"/>
</dbReference>
<proteinExistence type="predicted"/>
<accession>A0A068NRS0</accession>
<dbReference type="STRING" id="661478.OP10G_2748"/>
<dbReference type="Gene3D" id="3.40.50.1110">
    <property type="entry name" value="SGNH hydrolase"/>
    <property type="match status" value="1"/>
</dbReference>
<keyword evidence="2" id="KW-1185">Reference proteome</keyword>
<protein>
    <recommendedName>
        <fullName evidence="3">SGNH/GDSL hydrolase family protein</fullName>
    </recommendedName>
</protein>
<sequence>MLLALLLAAPHTLRILFVGNSLLHVNEVPATVANMLQSDGNGTRVAYKNYFVGHLEDVPPGSEIAREVGSGRYDIVVLQSAMVSSSLTRNYAQTRGIAMAKDALAHRARVLLYVEWPRRGVDETEYTMNVYRGIAKASGAEIVPVCYAWNWVHQKAPNAPLWNPDGNHALPSGSFVAAACLYSFIAGIKATPTYRPAGVDSTFASLALLAGRRSAIQP</sequence>
<dbReference type="SUPFAM" id="SSF52266">
    <property type="entry name" value="SGNH hydrolase"/>
    <property type="match status" value="1"/>
</dbReference>
<dbReference type="KEGG" id="fgi:OP10G_2748"/>